<dbReference type="FunFam" id="1.10.10.790:FF:000015">
    <property type="entry name" value="Splicing factor 3A subunit 1"/>
    <property type="match status" value="1"/>
</dbReference>
<feature type="compositionally biased region" description="Basic and acidic residues" evidence="7">
    <location>
        <begin position="555"/>
        <end position="574"/>
    </location>
</feature>
<dbReference type="Proteomes" id="UP000664521">
    <property type="component" value="Unassembled WGS sequence"/>
</dbReference>
<dbReference type="Pfam" id="PF01805">
    <property type="entry name" value="Surp"/>
    <property type="match status" value="2"/>
</dbReference>
<dbReference type="GO" id="GO:0005686">
    <property type="term" value="C:U2 snRNP"/>
    <property type="evidence" value="ECO:0007669"/>
    <property type="project" value="TreeGrafter"/>
</dbReference>
<dbReference type="PROSITE" id="PS50128">
    <property type="entry name" value="SURP"/>
    <property type="match status" value="2"/>
</dbReference>
<feature type="region of interest" description="Disordered" evidence="7">
    <location>
        <begin position="313"/>
        <end position="349"/>
    </location>
</feature>
<feature type="domain" description="SURP motif" evidence="8">
    <location>
        <begin position="129"/>
        <end position="171"/>
    </location>
</feature>
<evidence type="ECO:0000256" key="6">
    <source>
        <dbReference type="ARBA" id="ARBA00023242"/>
    </source>
</evidence>
<dbReference type="PANTHER" id="PTHR15316:SF1">
    <property type="entry name" value="SPLICING FACTOR 3A SUBUNIT 1"/>
    <property type="match status" value="1"/>
</dbReference>
<dbReference type="GO" id="GO:0003723">
    <property type="term" value="F:RNA binding"/>
    <property type="evidence" value="ECO:0007669"/>
    <property type="project" value="InterPro"/>
</dbReference>
<keyword evidence="6" id="KW-0539">Nucleus</keyword>
<dbReference type="SUPFAM" id="SSF109905">
    <property type="entry name" value="Surp module (SWAP domain)"/>
    <property type="match status" value="2"/>
</dbReference>
<dbReference type="FunFam" id="1.10.10.790:FF:000001">
    <property type="entry name" value="Splicing factor 3a, subunit 1"/>
    <property type="match status" value="1"/>
</dbReference>
<evidence type="ECO:0000256" key="5">
    <source>
        <dbReference type="ARBA" id="ARBA00023187"/>
    </source>
</evidence>
<keyword evidence="5" id="KW-0508">mRNA splicing</keyword>
<dbReference type="OrthoDB" id="447637at2759"/>
<feature type="region of interest" description="Disordered" evidence="7">
    <location>
        <begin position="90"/>
        <end position="109"/>
    </location>
</feature>
<feature type="region of interest" description="Disordered" evidence="7">
    <location>
        <begin position="533"/>
        <end position="583"/>
    </location>
</feature>
<gene>
    <name evidence="9" type="primary">PRP21</name>
    <name evidence="9" type="ORF">HETSPECPRED_007764</name>
</gene>
<keyword evidence="4" id="KW-0677">Repeat</keyword>
<evidence type="ECO:0000259" key="8">
    <source>
        <dbReference type="PROSITE" id="PS50128"/>
    </source>
</evidence>
<evidence type="ECO:0000256" key="1">
    <source>
        <dbReference type="ARBA" id="ARBA00004123"/>
    </source>
</evidence>
<dbReference type="Gene3D" id="1.10.10.790">
    <property type="entry name" value="Surp module"/>
    <property type="match status" value="2"/>
</dbReference>
<dbReference type="GO" id="GO:0071013">
    <property type="term" value="C:catalytic step 2 spliceosome"/>
    <property type="evidence" value="ECO:0007669"/>
    <property type="project" value="TreeGrafter"/>
</dbReference>
<dbReference type="InterPro" id="IPR045146">
    <property type="entry name" value="SF3A1"/>
</dbReference>
<comment type="subcellular location">
    <subcellularLocation>
        <location evidence="1">Nucleus</location>
    </subcellularLocation>
</comment>
<dbReference type="InterPro" id="IPR000061">
    <property type="entry name" value="Surp"/>
</dbReference>
<dbReference type="InterPro" id="IPR022030">
    <property type="entry name" value="SF3A1_dom"/>
</dbReference>
<comment type="caution">
    <text evidence="9">The sequence shown here is derived from an EMBL/GenBank/DDBJ whole genome shotgun (WGS) entry which is preliminary data.</text>
</comment>
<evidence type="ECO:0000313" key="9">
    <source>
        <dbReference type="EMBL" id="CAF9930987.1"/>
    </source>
</evidence>
<dbReference type="SMART" id="SM00648">
    <property type="entry name" value="SWAP"/>
    <property type="match status" value="2"/>
</dbReference>
<reference evidence="9" key="1">
    <citation type="submission" date="2021-03" db="EMBL/GenBank/DDBJ databases">
        <authorList>
            <person name="Tagirdzhanova G."/>
        </authorList>
    </citation>
    <scope>NUCLEOTIDE SEQUENCE</scope>
</reference>
<evidence type="ECO:0000256" key="7">
    <source>
        <dbReference type="SAM" id="MobiDB-lite"/>
    </source>
</evidence>
<keyword evidence="3" id="KW-0747">Spliceosome</keyword>
<evidence type="ECO:0000256" key="2">
    <source>
        <dbReference type="ARBA" id="ARBA00022664"/>
    </source>
</evidence>
<proteinExistence type="predicted"/>
<feature type="compositionally biased region" description="Gly residues" evidence="7">
    <location>
        <begin position="533"/>
        <end position="554"/>
    </location>
</feature>
<feature type="domain" description="SURP motif" evidence="8">
    <location>
        <begin position="30"/>
        <end position="72"/>
    </location>
</feature>
<evidence type="ECO:0000256" key="3">
    <source>
        <dbReference type="ARBA" id="ARBA00022728"/>
    </source>
</evidence>
<dbReference type="GO" id="GO:0045292">
    <property type="term" value="P:mRNA cis splicing, via spliceosome"/>
    <property type="evidence" value="ECO:0007669"/>
    <property type="project" value="InterPro"/>
</dbReference>
<dbReference type="AlphaFoldDB" id="A0A8H3FTV1"/>
<accession>A0A8H3FTV1</accession>
<dbReference type="EMBL" id="CAJPDS010000057">
    <property type="protein sequence ID" value="CAF9930987.1"/>
    <property type="molecule type" value="Genomic_DNA"/>
</dbReference>
<feature type="compositionally biased region" description="Pro residues" evidence="7">
    <location>
        <begin position="322"/>
        <end position="332"/>
    </location>
</feature>
<keyword evidence="10" id="KW-1185">Reference proteome</keyword>
<dbReference type="GO" id="GO:0000381">
    <property type="term" value="P:regulation of alternative mRNA splicing, via spliceosome"/>
    <property type="evidence" value="ECO:0007669"/>
    <property type="project" value="TreeGrafter"/>
</dbReference>
<protein>
    <submittedName>
        <fullName evidence="9">SF3a splicing factor complex subunit</fullName>
    </submittedName>
</protein>
<dbReference type="Pfam" id="PF12230">
    <property type="entry name" value="PRP21_like_P"/>
    <property type="match status" value="1"/>
</dbReference>
<name>A0A8H3FTV1_9LECA</name>
<sequence>MDSPAPPVLPDEVNKPPAGVVLPPKDIRAIVEKTAGYVARNGAVFEDRIREKEKHNPKFSFLSPKDAYSPFYLWRLEEVRAGRGTAISAGRTGEAAPLAEPEKPAGPAAPPDFHFSARMPNISAQDLDVVRLTALFVAKNGRSFMTTLSQKETRNYQFDFLRPQHSLYQFFSRLVDQYTTLLQASSASGEKAQRARVEELEFNVADRYHVLGRAKKRAEWVKYQEEQKAKKEEEAEKEKMEYAQIDWHDFVVVETVLFEEADDQADLPPPPSLNDLQSASLEQKAAMSLQPHDRRIEEAMPTSEDYGLFYTQQQQPQHSYGMPPPSTTPQPAYPAYSSPSTATHSQSMDYPPIIPSIQLDEEAAAIAERTAARERAQAAQASAKGTGAPMRIKTDYVPRAQAKRQGVQMALCPNCKQQIPVDELDQHMKIELLDPRWRAQRAKADARQSTTNLSTSDVAANLKRLASQRSDVFDSNGQPVISDEEAARRKRAAVSAYDGVPGAPGAGRAAMNAAMAMANGVGMAGGGGGGSTAAGGGGGAAGGGGGAGGAGGGGEDGKGVDIQEQIRRIREKYEQGGAGGQAS</sequence>
<evidence type="ECO:0000256" key="4">
    <source>
        <dbReference type="ARBA" id="ARBA00022737"/>
    </source>
</evidence>
<keyword evidence="2" id="KW-0507">mRNA processing</keyword>
<feature type="compositionally biased region" description="Low complexity" evidence="7">
    <location>
        <begin position="333"/>
        <end position="343"/>
    </location>
</feature>
<dbReference type="PANTHER" id="PTHR15316">
    <property type="entry name" value="SPLICEOSOME ASSOCIATED PROTEIN 114/SWAP SPLICING FACTOR-RELATED"/>
    <property type="match status" value="1"/>
</dbReference>
<dbReference type="GO" id="GO:0071004">
    <property type="term" value="C:U2-type prespliceosome"/>
    <property type="evidence" value="ECO:0007669"/>
    <property type="project" value="TreeGrafter"/>
</dbReference>
<evidence type="ECO:0000313" key="10">
    <source>
        <dbReference type="Proteomes" id="UP000664521"/>
    </source>
</evidence>
<organism evidence="9 10">
    <name type="scientific">Heterodermia speciosa</name>
    <dbReference type="NCBI Taxonomy" id="116794"/>
    <lineage>
        <taxon>Eukaryota</taxon>
        <taxon>Fungi</taxon>
        <taxon>Dikarya</taxon>
        <taxon>Ascomycota</taxon>
        <taxon>Pezizomycotina</taxon>
        <taxon>Lecanoromycetes</taxon>
        <taxon>OSLEUM clade</taxon>
        <taxon>Lecanoromycetidae</taxon>
        <taxon>Caliciales</taxon>
        <taxon>Physciaceae</taxon>
        <taxon>Heterodermia</taxon>
    </lineage>
</organism>
<dbReference type="InterPro" id="IPR035967">
    <property type="entry name" value="SWAP/Surp_sf"/>
</dbReference>